<accession>A0A1I7WJV8</accession>
<keyword evidence="1" id="KW-1185">Reference proteome</keyword>
<dbReference type="WBParaSite" id="Hba_05255">
    <property type="protein sequence ID" value="Hba_05255"/>
    <property type="gene ID" value="Hba_05255"/>
</dbReference>
<dbReference type="Proteomes" id="UP000095283">
    <property type="component" value="Unplaced"/>
</dbReference>
<name>A0A1I7WJV8_HETBA</name>
<protein>
    <submittedName>
        <fullName evidence="2">Uncharacterized protein</fullName>
    </submittedName>
</protein>
<evidence type="ECO:0000313" key="1">
    <source>
        <dbReference type="Proteomes" id="UP000095283"/>
    </source>
</evidence>
<organism evidence="1 2">
    <name type="scientific">Heterorhabditis bacteriophora</name>
    <name type="common">Entomopathogenic nematode worm</name>
    <dbReference type="NCBI Taxonomy" id="37862"/>
    <lineage>
        <taxon>Eukaryota</taxon>
        <taxon>Metazoa</taxon>
        <taxon>Ecdysozoa</taxon>
        <taxon>Nematoda</taxon>
        <taxon>Chromadorea</taxon>
        <taxon>Rhabditida</taxon>
        <taxon>Rhabditina</taxon>
        <taxon>Rhabditomorpha</taxon>
        <taxon>Strongyloidea</taxon>
        <taxon>Heterorhabditidae</taxon>
        <taxon>Heterorhabditis</taxon>
    </lineage>
</organism>
<evidence type="ECO:0000313" key="2">
    <source>
        <dbReference type="WBParaSite" id="Hba_05255"/>
    </source>
</evidence>
<dbReference type="AlphaFoldDB" id="A0A1I7WJV8"/>
<reference evidence="2" key="1">
    <citation type="submission" date="2016-11" db="UniProtKB">
        <authorList>
            <consortium name="WormBaseParasite"/>
        </authorList>
    </citation>
    <scope>IDENTIFICATION</scope>
</reference>
<proteinExistence type="predicted"/>
<sequence>MKKPSAFGRNLKIEKNRKTSWSVEITVSMSLSPRGCLYTTLPVNAKLSDHFINIYFSQNQKTPTESYELPQNQVVVYTTKLLLKV</sequence>